<organism evidence="3 4">
    <name type="scientific">Faecalibacterium prausnitzii</name>
    <dbReference type="NCBI Taxonomy" id="853"/>
    <lineage>
        <taxon>Bacteria</taxon>
        <taxon>Bacillati</taxon>
        <taxon>Bacillota</taxon>
        <taxon>Clostridia</taxon>
        <taxon>Eubacteriales</taxon>
        <taxon>Oscillospiraceae</taxon>
        <taxon>Faecalibacterium</taxon>
    </lineage>
</organism>
<protein>
    <recommendedName>
        <fullName evidence="5">Conjugal transfer protein TraB</fullName>
    </recommendedName>
</protein>
<evidence type="ECO:0000313" key="3">
    <source>
        <dbReference type="EMBL" id="MBS6622202.1"/>
    </source>
</evidence>
<feature type="compositionally biased region" description="Acidic residues" evidence="2">
    <location>
        <begin position="199"/>
        <end position="209"/>
    </location>
</feature>
<dbReference type="Proteomes" id="UP000811365">
    <property type="component" value="Unassembled WGS sequence"/>
</dbReference>
<feature type="region of interest" description="Disordered" evidence="2">
    <location>
        <begin position="127"/>
        <end position="158"/>
    </location>
</feature>
<dbReference type="EMBL" id="JAGZYH010000029">
    <property type="protein sequence ID" value="MBS6622202.1"/>
    <property type="molecule type" value="Genomic_DNA"/>
</dbReference>
<sequence length="443" mass="48325">MAFNMTNALAKMSPRTKQLSVIALAVAALGGVLYLSLAGTEEGVKERWNTKTDKQVNVITDQSNKNMGLEAMAGRIKFLDRSNRQLQQQIERLEKERAAEKTDASQERMWRERFDALSNEINTLRAQQKDQQVRIDQQSKAAAKGQGDQSIDDPFQVREQKRRELMGDEMEAELMGRKGKGATRPSSRNGAVRIGIVGEEGEEEEEAASDQETQAQEVSQTAYIPAGSILTGTLITGADFPTGKGSYDNPTPSLIRLSKHAILPNRYTSDVRECFLLVGGRGELASERAKLRGETLSCIRNDGGVIQTKLNSYVSGEDGKEGIKGRLVSKQGQLIARTMVAGFLSGMSEAFDYSQVSVLSTTADSKVQYQKNFSTEAAKGGFATGLQNSLDRVAQFYMDLADEMVPVVEINAGRQVDVVVITGTTLNVTAQTQVAKNPTHTGS</sequence>
<keyword evidence="1" id="KW-0175">Coiled coil</keyword>
<feature type="region of interest" description="Disordered" evidence="2">
    <location>
        <begin position="199"/>
        <end position="219"/>
    </location>
</feature>
<dbReference type="InterPro" id="IPR005498">
    <property type="entry name" value="T4SS_VirB10/TraB/TrbI"/>
</dbReference>
<reference evidence="3" key="1">
    <citation type="submission" date="2021-02" db="EMBL/GenBank/DDBJ databases">
        <title>Infant gut strain persistence is associated with maternal origin, phylogeny, and functional potential including surface adhesion and iron acquisition.</title>
        <authorList>
            <person name="Lou Y.C."/>
        </authorList>
    </citation>
    <scope>NUCLEOTIDE SEQUENCE</scope>
    <source>
        <strain evidence="3">L2_039_000G1_dasL2_039_000G1_maxbin2.maxbin.077</strain>
    </source>
</reference>
<evidence type="ECO:0000313" key="4">
    <source>
        <dbReference type="Proteomes" id="UP000811365"/>
    </source>
</evidence>
<name>A0A9E1M0Z8_9FIRM</name>
<gene>
    <name evidence="3" type="ORF">KH315_08600</name>
</gene>
<proteinExistence type="predicted"/>
<dbReference type="CDD" id="cd16430">
    <property type="entry name" value="TraB"/>
    <property type="match status" value="1"/>
</dbReference>
<dbReference type="Pfam" id="PF03743">
    <property type="entry name" value="TrbI"/>
    <property type="match status" value="1"/>
</dbReference>
<evidence type="ECO:0000256" key="2">
    <source>
        <dbReference type="SAM" id="MobiDB-lite"/>
    </source>
</evidence>
<accession>A0A9E1M0Z8</accession>
<comment type="caution">
    <text evidence="3">The sequence shown here is derived from an EMBL/GenBank/DDBJ whole genome shotgun (WGS) entry which is preliminary data.</text>
</comment>
<dbReference type="AlphaFoldDB" id="A0A9E1M0Z8"/>
<evidence type="ECO:0008006" key="5">
    <source>
        <dbReference type="Google" id="ProtNLM"/>
    </source>
</evidence>
<evidence type="ECO:0000256" key="1">
    <source>
        <dbReference type="SAM" id="Coils"/>
    </source>
</evidence>
<feature type="coiled-coil region" evidence="1">
    <location>
        <begin position="69"/>
        <end position="103"/>
    </location>
</feature>